<dbReference type="EMBL" id="BK015544">
    <property type="protein sequence ID" value="DAE12222.1"/>
    <property type="molecule type" value="Genomic_DNA"/>
</dbReference>
<evidence type="ECO:0000313" key="2">
    <source>
        <dbReference type="EMBL" id="DAE12222.1"/>
    </source>
</evidence>
<organism evidence="2">
    <name type="scientific">Siphoviridae sp. ctMOb8</name>
    <dbReference type="NCBI Taxonomy" id="2825460"/>
    <lineage>
        <taxon>Viruses</taxon>
        <taxon>Duplodnaviria</taxon>
        <taxon>Heunggongvirae</taxon>
        <taxon>Uroviricota</taxon>
        <taxon>Caudoviricetes</taxon>
    </lineage>
</organism>
<feature type="domain" description="DUF5675" evidence="1">
    <location>
        <begin position="5"/>
        <end position="139"/>
    </location>
</feature>
<name>A0A8S5PYV1_9CAUD</name>
<protein>
    <recommendedName>
        <fullName evidence="1">DUF5675 domain-containing protein</fullName>
    </recommendedName>
</protein>
<reference evidence="2" key="1">
    <citation type="journal article" date="2021" name="Proc. Natl. Acad. Sci. U.S.A.">
        <title>A Catalog of Tens of Thousands of Viruses from Human Metagenomes Reveals Hidden Associations with Chronic Diseases.</title>
        <authorList>
            <person name="Tisza M.J."/>
            <person name="Buck C.B."/>
        </authorList>
    </citation>
    <scope>NUCLEOTIDE SEQUENCE</scope>
    <source>
        <strain evidence="2">CtMOb8</strain>
    </source>
</reference>
<accession>A0A8S5PYV1</accession>
<proteinExistence type="predicted"/>
<sequence length="153" mass="16979">MEVKVRRIARKEAYTIGKMYVDGEYVCDTLEDKDRGLTSNMSVAQICGVKVHGETAIPTGRYLVDMKTVSPRFGGRAQYQFCKGRLPRLCNTPGYQGVLIHCGNTAKDTDGCILVGENKAVGQVLNSTATFRKLYPILKAADERGEQIWITIE</sequence>
<dbReference type="Pfam" id="PF18925">
    <property type="entry name" value="DUF5675"/>
    <property type="match status" value="1"/>
</dbReference>
<evidence type="ECO:0000259" key="1">
    <source>
        <dbReference type="Pfam" id="PF18925"/>
    </source>
</evidence>
<dbReference type="InterPro" id="IPR043732">
    <property type="entry name" value="DUF5675"/>
</dbReference>